<protein>
    <submittedName>
        <fullName evidence="2">Uncharacterized protein</fullName>
    </submittedName>
</protein>
<dbReference type="HOGENOM" id="CLU_1713419_0_0_1"/>
<proteinExistence type="predicted"/>
<evidence type="ECO:0000256" key="1">
    <source>
        <dbReference type="SAM" id="MobiDB-lite"/>
    </source>
</evidence>
<evidence type="ECO:0000313" key="3">
    <source>
        <dbReference type="Proteomes" id="UP000027222"/>
    </source>
</evidence>
<keyword evidence="3" id="KW-1185">Reference proteome</keyword>
<name>A0A067T6Y3_GALM3</name>
<dbReference type="EMBL" id="KL142375">
    <property type="protein sequence ID" value="KDR78107.1"/>
    <property type="molecule type" value="Genomic_DNA"/>
</dbReference>
<dbReference type="OrthoDB" id="2974599at2759"/>
<sequence>MGHNGLPYPPYPDPHLTGFPAVYLGHTTRNVTGQYVDASGRRLHERTTDLDHDGELGDKDTLPAYDHYGGPPKYAEVEMQARLFGDGNGRQPPAGELMNRVSDNFDMSSGLTNAMRLRGREDENVQVQPRSQSVDPRYPPTNTNATNERRDSR</sequence>
<dbReference type="AlphaFoldDB" id="A0A067T6Y3"/>
<reference evidence="3" key="1">
    <citation type="journal article" date="2014" name="Proc. Natl. Acad. Sci. U.S.A.">
        <title>Extensive sampling of basidiomycete genomes demonstrates inadequacy of the white-rot/brown-rot paradigm for wood decay fungi.</title>
        <authorList>
            <person name="Riley R."/>
            <person name="Salamov A.A."/>
            <person name="Brown D.W."/>
            <person name="Nagy L.G."/>
            <person name="Floudas D."/>
            <person name="Held B.W."/>
            <person name="Levasseur A."/>
            <person name="Lombard V."/>
            <person name="Morin E."/>
            <person name="Otillar R."/>
            <person name="Lindquist E.A."/>
            <person name="Sun H."/>
            <person name="LaButti K.M."/>
            <person name="Schmutz J."/>
            <person name="Jabbour D."/>
            <person name="Luo H."/>
            <person name="Baker S.E."/>
            <person name="Pisabarro A.G."/>
            <person name="Walton J.D."/>
            <person name="Blanchette R.A."/>
            <person name="Henrissat B."/>
            <person name="Martin F."/>
            <person name="Cullen D."/>
            <person name="Hibbett D.S."/>
            <person name="Grigoriev I.V."/>
        </authorList>
    </citation>
    <scope>NUCLEOTIDE SEQUENCE [LARGE SCALE GENOMIC DNA]</scope>
    <source>
        <strain evidence="3">CBS 339.88</strain>
    </source>
</reference>
<feature type="compositionally biased region" description="Basic and acidic residues" evidence="1">
    <location>
        <begin position="50"/>
        <end position="61"/>
    </location>
</feature>
<dbReference type="Proteomes" id="UP000027222">
    <property type="component" value="Unassembled WGS sequence"/>
</dbReference>
<feature type="compositionally biased region" description="Polar residues" evidence="1">
    <location>
        <begin position="125"/>
        <end position="146"/>
    </location>
</feature>
<feature type="region of interest" description="Disordered" evidence="1">
    <location>
        <begin position="84"/>
        <end position="153"/>
    </location>
</feature>
<accession>A0A067T6Y3</accession>
<feature type="region of interest" description="Disordered" evidence="1">
    <location>
        <begin position="50"/>
        <end position="72"/>
    </location>
</feature>
<feature type="compositionally biased region" description="Polar residues" evidence="1">
    <location>
        <begin position="101"/>
        <end position="112"/>
    </location>
</feature>
<evidence type="ECO:0000313" key="2">
    <source>
        <dbReference type="EMBL" id="KDR78107.1"/>
    </source>
</evidence>
<organism evidence="2 3">
    <name type="scientific">Galerina marginata (strain CBS 339.88)</name>
    <dbReference type="NCBI Taxonomy" id="685588"/>
    <lineage>
        <taxon>Eukaryota</taxon>
        <taxon>Fungi</taxon>
        <taxon>Dikarya</taxon>
        <taxon>Basidiomycota</taxon>
        <taxon>Agaricomycotina</taxon>
        <taxon>Agaricomycetes</taxon>
        <taxon>Agaricomycetidae</taxon>
        <taxon>Agaricales</taxon>
        <taxon>Agaricineae</taxon>
        <taxon>Strophariaceae</taxon>
        <taxon>Galerina</taxon>
    </lineage>
</organism>
<gene>
    <name evidence="2" type="ORF">GALMADRAFT_1301881</name>
</gene>